<feature type="compositionally biased region" description="Polar residues" evidence="4">
    <location>
        <begin position="550"/>
        <end position="560"/>
    </location>
</feature>
<dbReference type="InterPro" id="IPR001789">
    <property type="entry name" value="Sig_transdc_resp-reg_receiver"/>
</dbReference>
<evidence type="ECO:0000256" key="4">
    <source>
        <dbReference type="SAM" id="MobiDB-lite"/>
    </source>
</evidence>
<keyword evidence="1" id="KW-0597">Phosphoprotein</keyword>
<dbReference type="Proteomes" id="UP000077266">
    <property type="component" value="Unassembled WGS sequence"/>
</dbReference>
<name>A0A165EA24_EXIGL</name>
<dbReference type="Gene3D" id="3.40.50.2300">
    <property type="match status" value="1"/>
</dbReference>
<feature type="region of interest" description="Disordered" evidence="4">
    <location>
        <begin position="228"/>
        <end position="247"/>
    </location>
</feature>
<feature type="compositionally biased region" description="Low complexity" evidence="4">
    <location>
        <begin position="229"/>
        <end position="247"/>
    </location>
</feature>
<gene>
    <name evidence="6" type="ORF">EXIGLDRAFT_653271</name>
</gene>
<dbReference type="STRING" id="1314781.A0A165EA24"/>
<organism evidence="6 7">
    <name type="scientific">Exidia glandulosa HHB12029</name>
    <dbReference type="NCBI Taxonomy" id="1314781"/>
    <lineage>
        <taxon>Eukaryota</taxon>
        <taxon>Fungi</taxon>
        <taxon>Dikarya</taxon>
        <taxon>Basidiomycota</taxon>
        <taxon>Agaricomycotina</taxon>
        <taxon>Agaricomycetes</taxon>
        <taxon>Auriculariales</taxon>
        <taxon>Exidiaceae</taxon>
        <taxon>Exidia</taxon>
    </lineage>
</organism>
<dbReference type="EMBL" id="KV426156">
    <property type="protein sequence ID" value="KZV86433.1"/>
    <property type="molecule type" value="Genomic_DNA"/>
</dbReference>
<feature type="domain" description="Response regulatory" evidence="5">
    <location>
        <begin position="1077"/>
        <end position="1140"/>
    </location>
</feature>
<dbReference type="OrthoDB" id="21225at2759"/>
<feature type="region of interest" description="Disordered" evidence="4">
    <location>
        <begin position="727"/>
        <end position="763"/>
    </location>
</feature>
<evidence type="ECO:0000256" key="2">
    <source>
        <dbReference type="ARBA" id="ARBA00023012"/>
    </source>
</evidence>
<feature type="region of interest" description="Disordered" evidence="4">
    <location>
        <begin position="65"/>
        <end position="128"/>
    </location>
</feature>
<accession>A0A165EA24</accession>
<evidence type="ECO:0000256" key="1">
    <source>
        <dbReference type="ARBA" id="ARBA00022553"/>
    </source>
</evidence>
<keyword evidence="2" id="KW-0902">Two-component regulatory system</keyword>
<dbReference type="AlphaFoldDB" id="A0A165EA24"/>
<evidence type="ECO:0000256" key="3">
    <source>
        <dbReference type="PROSITE-ProRule" id="PRU00169"/>
    </source>
</evidence>
<sequence>MNGVWKYPEGFTLALPLGRLRAPLEPVSTPRMSTSATRQLPAVRLPQALSPSGDLQASEKFELNWPQDPHLSPSTSRAAQLAADSDADGPATSSGSATAYPWHDPGEQNVEPDSTPISDVRDSSAQPVPRLSRAFSMPLPAQLGHLRHPTRHAMTPPVARQSNDYKELSLELADSVQMVIQTLLQLSPPHLLDLAKEQFAACAVQIPTPSISALLTSMKNLNYMSAHMPELSSPEPTSTASSSSSPPTEVVYADFDVGEMLQNVGDALSGVAAQAGVDLVLYHADVGMKHISVTGDECGLSYTLTYIVRQVLSVCRPGETVELGLQIVTAGAQTPAAFPDAPLDMTAPDLHSPALDAEGPLLISFDILHRLATPPNGRRKAPEEEEEPTVYPAIPDQPPDAEDDPQPTPPDEREQPDFSALLLRRLLKSIGASLKMQALPSNSKKRLAVLSLVLQRGALLVEPRPLSAVEEAARQPFPDLQLAREPTLVELAQFTETLRGKKVMFHANSSGSFARHLSSYLTSWGMDVSHVPTDDTEEKVAGMAVPLDQASTGSQRSDSGYGQDGQAGGPDSPRTAPSGPTFIVVDDDVQTLKRRLLQLRAQAPYMQFKPKRQRPSLAVHHRPRSSHAVRQFSSGLPSINEPDTPYQPVVFIHFTSLENYRYVKDMLQNTLSSPMGSISPLPEIIVVPKPAGPRRFLTALYTAVHKPIVDPFFLPIATSPMSPGTNTLTPFFSGAPSSMRHRQGSSASAGSGGGGSGTQRSPRIGAENALQPATPLAMDGIEYFSETAAKKVGGTPAAGVVIQSPDGRPAGIFFQPQPRLSRSGSQGSRTSYNNAHAQAASGRPSNGRQRRTNDDLPEAAKEILHLAGHVSQIPLDPTKLMRKTSNQPNSPFAFEVAGDTTSGEESGSAALPIPRVSIGPATPPSMRAPRRASSGFSVASASRATSPGGPGGEDMTIRAGQGGINLGRFARANSINSPTSPTTIADAAHALARNSVGRKSGSGLVESPTTSKAPPIPSPGATSAPTTPGQNRKMSRKGTEAVPPGQDLVSESSTRLPDRARKSKTVWKGTDIVPPINVLIVEDNMINRTILSTSLKKMGVKHGQAANGQEAIEKWRKGDFHLILVRCIHGLASTLRSRML</sequence>
<dbReference type="GO" id="GO:0000160">
    <property type="term" value="P:phosphorelay signal transduction system"/>
    <property type="evidence" value="ECO:0007669"/>
    <property type="project" value="UniProtKB-KW"/>
</dbReference>
<evidence type="ECO:0000313" key="6">
    <source>
        <dbReference type="EMBL" id="KZV86433.1"/>
    </source>
</evidence>
<feature type="compositionally biased region" description="Low complexity" evidence="4">
    <location>
        <begin position="1019"/>
        <end position="1029"/>
    </location>
</feature>
<feature type="compositionally biased region" description="Polar residues" evidence="4">
    <location>
        <begin position="934"/>
        <end position="945"/>
    </location>
</feature>
<dbReference type="InParanoid" id="A0A165EA24"/>
<feature type="region of interest" description="Disordered" evidence="4">
    <location>
        <begin position="998"/>
        <end position="1064"/>
    </location>
</feature>
<reference evidence="6 7" key="1">
    <citation type="journal article" date="2016" name="Mol. Biol. Evol.">
        <title>Comparative Genomics of Early-Diverging Mushroom-Forming Fungi Provides Insights into the Origins of Lignocellulose Decay Capabilities.</title>
        <authorList>
            <person name="Nagy L.G."/>
            <person name="Riley R."/>
            <person name="Tritt A."/>
            <person name="Adam C."/>
            <person name="Daum C."/>
            <person name="Floudas D."/>
            <person name="Sun H."/>
            <person name="Yadav J.S."/>
            <person name="Pangilinan J."/>
            <person name="Larsson K.H."/>
            <person name="Matsuura K."/>
            <person name="Barry K."/>
            <person name="Labutti K."/>
            <person name="Kuo R."/>
            <person name="Ohm R.A."/>
            <person name="Bhattacharya S.S."/>
            <person name="Shirouzu T."/>
            <person name="Yoshinaga Y."/>
            <person name="Martin F.M."/>
            <person name="Grigoriev I.V."/>
            <person name="Hibbett D.S."/>
        </authorList>
    </citation>
    <scope>NUCLEOTIDE SEQUENCE [LARGE SCALE GENOMIC DNA]</scope>
    <source>
        <strain evidence="6 7">HHB12029</strain>
    </source>
</reference>
<dbReference type="PANTHER" id="PTHR45339:SF1">
    <property type="entry name" value="HYBRID SIGNAL TRANSDUCTION HISTIDINE KINASE J"/>
    <property type="match status" value="1"/>
</dbReference>
<feature type="compositionally biased region" description="Polar residues" evidence="4">
    <location>
        <begin position="818"/>
        <end position="836"/>
    </location>
</feature>
<feature type="region of interest" description="Disordered" evidence="4">
    <location>
        <begin position="373"/>
        <end position="415"/>
    </location>
</feature>
<dbReference type="SUPFAM" id="SSF52172">
    <property type="entry name" value="CheY-like"/>
    <property type="match status" value="1"/>
</dbReference>
<dbReference type="PANTHER" id="PTHR45339">
    <property type="entry name" value="HYBRID SIGNAL TRANSDUCTION HISTIDINE KINASE J"/>
    <property type="match status" value="1"/>
</dbReference>
<feature type="region of interest" description="Disordered" evidence="4">
    <location>
        <begin position="26"/>
        <end position="45"/>
    </location>
</feature>
<feature type="region of interest" description="Disordered" evidence="4">
    <location>
        <begin position="806"/>
        <end position="853"/>
    </location>
</feature>
<keyword evidence="7" id="KW-1185">Reference proteome</keyword>
<proteinExistence type="predicted"/>
<feature type="region of interest" description="Disordered" evidence="4">
    <location>
        <begin position="898"/>
        <end position="960"/>
    </location>
</feature>
<comment type="caution">
    <text evidence="3">Lacks conserved residue(s) required for the propagation of feature annotation.</text>
</comment>
<dbReference type="PROSITE" id="PS50110">
    <property type="entry name" value="RESPONSE_REGULATORY"/>
    <property type="match status" value="1"/>
</dbReference>
<protein>
    <recommendedName>
        <fullName evidence="5">Response regulatory domain-containing protein</fullName>
    </recommendedName>
</protein>
<dbReference type="InterPro" id="IPR011006">
    <property type="entry name" value="CheY-like_superfamily"/>
</dbReference>
<evidence type="ECO:0000313" key="7">
    <source>
        <dbReference type="Proteomes" id="UP000077266"/>
    </source>
</evidence>
<feature type="region of interest" description="Disordered" evidence="4">
    <location>
        <begin position="550"/>
        <end position="581"/>
    </location>
</feature>
<evidence type="ECO:0000259" key="5">
    <source>
        <dbReference type="PROSITE" id="PS50110"/>
    </source>
</evidence>